<dbReference type="STRING" id="662367.SAMN05216167_103211"/>
<gene>
    <name evidence="1" type="ORF">SAMN05216167_103211</name>
</gene>
<evidence type="ECO:0000313" key="2">
    <source>
        <dbReference type="Proteomes" id="UP000198598"/>
    </source>
</evidence>
<keyword evidence="2" id="KW-1185">Reference proteome</keyword>
<evidence type="ECO:0000313" key="1">
    <source>
        <dbReference type="EMBL" id="SFD07434.1"/>
    </source>
</evidence>
<sequence length="98" mass="11607">MRIIAKGTLREFWEQNSDAETGLRFWYAKISKNDWNNPNEVITGFNGAHTVGNGRIVFNICKNKYRLIVFFRYDIQIAYIRFIGTHKEYDAITDIQNR</sequence>
<accession>A0A1I1PC09</accession>
<organism evidence="1 2">
    <name type="scientific">Spirosoma endophyticum</name>
    <dbReference type="NCBI Taxonomy" id="662367"/>
    <lineage>
        <taxon>Bacteria</taxon>
        <taxon>Pseudomonadati</taxon>
        <taxon>Bacteroidota</taxon>
        <taxon>Cytophagia</taxon>
        <taxon>Cytophagales</taxon>
        <taxon>Cytophagaceae</taxon>
        <taxon>Spirosoma</taxon>
    </lineage>
</organism>
<dbReference type="GO" id="GO:0004519">
    <property type="term" value="F:endonuclease activity"/>
    <property type="evidence" value="ECO:0007669"/>
    <property type="project" value="InterPro"/>
</dbReference>
<dbReference type="InterPro" id="IPR018669">
    <property type="entry name" value="Toxin_HigB"/>
</dbReference>
<name>A0A1I1PC09_9BACT</name>
<dbReference type="GO" id="GO:0110001">
    <property type="term" value="C:toxin-antitoxin complex"/>
    <property type="evidence" value="ECO:0007669"/>
    <property type="project" value="InterPro"/>
</dbReference>
<dbReference type="RefSeq" id="WP_093825583.1">
    <property type="nucleotide sequence ID" value="NZ_FOLQ01000003.1"/>
</dbReference>
<reference evidence="1 2" key="1">
    <citation type="submission" date="2016-10" db="EMBL/GenBank/DDBJ databases">
        <authorList>
            <person name="de Groot N.N."/>
        </authorList>
    </citation>
    <scope>NUCLEOTIDE SEQUENCE [LARGE SCALE GENOMIC DNA]</scope>
    <source>
        <strain evidence="1 2">DSM 26130</strain>
    </source>
</reference>
<protein>
    <submittedName>
        <fullName evidence="1">mRNA interferase HigB</fullName>
    </submittedName>
</protein>
<dbReference type="GO" id="GO:0003723">
    <property type="term" value="F:RNA binding"/>
    <property type="evidence" value="ECO:0007669"/>
    <property type="project" value="InterPro"/>
</dbReference>
<proteinExistence type="predicted"/>
<dbReference type="EMBL" id="FOLQ01000003">
    <property type="protein sequence ID" value="SFD07434.1"/>
    <property type="molecule type" value="Genomic_DNA"/>
</dbReference>
<dbReference type="Proteomes" id="UP000198598">
    <property type="component" value="Unassembled WGS sequence"/>
</dbReference>
<dbReference type="OrthoDB" id="9799912at2"/>
<dbReference type="Pfam" id="PF09907">
    <property type="entry name" value="HigB_toxin"/>
    <property type="match status" value="1"/>
</dbReference>
<dbReference type="AlphaFoldDB" id="A0A1I1PC09"/>